<dbReference type="RefSeq" id="WP_153719750.1">
    <property type="nucleotide sequence ID" value="NZ_WJPP01000004.1"/>
</dbReference>
<feature type="transmembrane region" description="Helical" evidence="1">
    <location>
        <begin position="47"/>
        <end position="75"/>
    </location>
</feature>
<organism evidence="2 3">
    <name type="scientific">Spiribacter salilacus</name>
    <dbReference type="NCBI Taxonomy" id="2664894"/>
    <lineage>
        <taxon>Bacteria</taxon>
        <taxon>Pseudomonadati</taxon>
        <taxon>Pseudomonadota</taxon>
        <taxon>Gammaproteobacteria</taxon>
        <taxon>Chromatiales</taxon>
        <taxon>Ectothiorhodospiraceae</taxon>
        <taxon>Spiribacter</taxon>
    </lineage>
</organism>
<gene>
    <name evidence="2" type="ORF">GH984_08360</name>
</gene>
<sequence length="91" mass="10265">MSLTAKILESLVAKRRLFGIAALLFMAGLIIVDWLKEPAYSRFFWDGIGGFAAIYGFLACLVILGVAKALGYWLVYRKRDYYARYGEATDD</sequence>
<accession>A0A6N7QQN5</accession>
<keyword evidence="1" id="KW-1133">Transmembrane helix</keyword>
<proteinExistence type="predicted"/>
<keyword evidence="1" id="KW-0472">Membrane</keyword>
<keyword evidence="1" id="KW-0812">Transmembrane</keyword>
<keyword evidence="3" id="KW-1185">Reference proteome</keyword>
<reference evidence="2 3" key="1">
    <citation type="submission" date="2019-11" db="EMBL/GenBank/DDBJ databases">
        <authorList>
            <person name="Zhang X.Y."/>
        </authorList>
    </citation>
    <scope>NUCLEOTIDE SEQUENCE [LARGE SCALE GENOMIC DNA]</scope>
    <source>
        <strain evidence="2 3">C176</strain>
    </source>
</reference>
<dbReference type="EMBL" id="WJPP01000004">
    <property type="protein sequence ID" value="MRH78716.1"/>
    <property type="molecule type" value="Genomic_DNA"/>
</dbReference>
<evidence type="ECO:0000313" key="3">
    <source>
        <dbReference type="Proteomes" id="UP000433788"/>
    </source>
</evidence>
<protein>
    <submittedName>
        <fullName evidence="2">Uncharacterized protein</fullName>
    </submittedName>
</protein>
<evidence type="ECO:0000256" key="1">
    <source>
        <dbReference type="SAM" id="Phobius"/>
    </source>
</evidence>
<evidence type="ECO:0000313" key="2">
    <source>
        <dbReference type="EMBL" id="MRH78716.1"/>
    </source>
</evidence>
<name>A0A6N7QQN5_9GAMM</name>
<comment type="caution">
    <text evidence="2">The sequence shown here is derived from an EMBL/GenBank/DDBJ whole genome shotgun (WGS) entry which is preliminary data.</text>
</comment>
<dbReference type="AlphaFoldDB" id="A0A6N7QQN5"/>
<dbReference type="Proteomes" id="UP000433788">
    <property type="component" value="Unassembled WGS sequence"/>
</dbReference>
<feature type="transmembrane region" description="Helical" evidence="1">
    <location>
        <begin position="17"/>
        <end position="35"/>
    </location>
</feature>